<sequence length="90" mass="9698">MSAATGQEASLESGEWRHGDFEGHGAFTKALLEGLEGAMLPDAPSRGGRIGIEELDLYVTNRVKELTEGRQHPMTSIPKMTSNFPVAVVD</sequence>
<accession>A0A450U9W6</accession>
<name>A0A450U9W6_9GAMM</name>
<organism evidence="2">
    <name type="scientific">Candidatus Kentrum sp. LFY</name>
    <dbReference type="NCBI Taxonomy" id="2126342"/>
    <lineage>
        <taxon>Bacteria</taxon>
        <taxon>Pseudomonadati</taxon>
        <taxon>Pseudomonadota</taxon>
        <taxon>Gammaproteobacteria</taxon>
        <taxon>Candidatus Kentrum</taxon>
    </lineage>
</organism>
<evidence type="ECO:0000313" key="2">
    <source>
        <dbReference type="EMBL" id="VFJ88828.1"/>
    </source>
</evidence>
<proteinExistence type="predicted"/>
<dbReference type="AlphaFoldDB" id="A0A450U9W6"/>
<gene>
    <name evidence="2" type="ORF">BECKLFY1418A_GA0070994_100563</name>
</gene>
<feature type="region of interest" description="Disordered" evidence="1">
    <location>
        <begin position="69"/>
        <end position="90"/>
    </location>
</feature>
<protein>
    <submittedName>
        <fullName evidence="2">Uncharacterized protein</fullName>
    </submittedName>
</protein>
<reference evidence="2" key="1">
    <citation type="submission" date="2019-02" db="EMBL/GenBank/DDBJ databases">
        <authorList>
            <person name="Gruber-Vodicka R. H."/>
            <person name="Seah K. B. B."/>
        </authorList>
    </citation>
    <scope>NUCLEOTIDE SEQUENCE</scope>
    <source>
        <strain evidence="2">BECK_M6</strain>
    </source>
</reference>
<evidence type="ECO:0000256" key="1">
    <source>
        <dbReference type="SAM" id="MobiDB-lite"/>
    </source>
</evidence>
<dbReference type="EMBL" id="CAADFH010000005">
    <property type="protein sequence ID" value="VFJ88828.1"/>
    <property type="molecule type" value="Genomic_DNA"/>
</dbReference>